<dbReference type="EMBL" id="FQZF01000004">
    <property type="protein sequence ID" value="SHI73242.1"/>
    <property type="molecule type" value="Genomic_DNA"/>
</dbReference>
<proteinExistence type="predicted"/>
<accession>A0A1M6DJ76</accession>
<organism evidence="1 2">
    <name type="scientific">Muricoccus roseus</name>
    <dbReference type="NCBI Taxonomy" id="198092"/>
    <lineage>
        <taxon>Bacteria</taxon>
        <taxon>Pseudomonadati</taxon>
        <taxon>Pseudomonadota</taxon>
        <taxon>Alphaproteobacteria</taxon>
        <taxon>Acetobacterales</taxon>
        <taxon>Roseomonadaceae</taxon>
        <taxon>Muricoccus</taxon>
    </lineage>
</organism>
<gene>
    <name evidence="1" type="ORF">SAMN02745194_00970</name>
</gene>
<dbReference type="Proteomes" id="UP000184387">
    <property type="component" value="Unassembled WGS sequence"/>
</dbReference>
<dbReference type="STRING" id="198092.SAMN02745194_00970"/>
<dbReference type="AlphaFoldDB" id="A0A1M6DJ76"/>
<reference evidence="1 2" key="1">
    <citation type="submission" date="2016-11" db="EMBL/GenBank/DDBJ databases">
        <authorList>
            <person name="Jaros S."/>
            <person name="Januszkiewicz K."/>
            <person name="Wedrychowicz H."/>
        </authorList>
    </citation>
    <scope>NUCLEOTIDE SEQUENCE [LARGE SCALE GENOMIC DNA]</scope>
    <source>
        <strain evidence="1 2">DSM 14916</strain>
    </source>
</reference>
<evidence type="ECO:0000313" key="1">
    <source>
        <dbReference type="EMBL" id="SHI73242.1"/>
    </source>
</evidence>
<protein>
    <submittedName>
        <fullName evidence="1">Uncharacterized protein</fullName>
    </submittedName>
</protein>
<name>A0A1M6DJ76_9PROT</name>
<sequence>MPHTASTNGPTFGPRLLVSLPGSWLPRLKIPGSLFGRDALRDVVMPVELRAALALLTQEATARSTSMQFVARPEIFTHGRARAWLDERIGDARDHVALTDGHSLRPIPGLRNHMFFFPRGNPASEQALRNLLRVAPELFAGLASQINGGMAFRFGASWCRPPSLYLRLRQTPESGIMERLPFYCGPLGRQGMQGIEPAPPEEALPIDRPIRYIPLTEAALADTPFLRMVAQEVLEAIFGGPELLLLELPRPEGGAETAGRLETVIRALTATGIVFPRARSWAVQFVTAPPLGMSIASMLLHPGVPFWRYGLDFFDAAQRVEVAGSAAATRFRTLLSAWLERPVGLLRPAAAAGAPRVTVNDVP</sequence>
<keyword evidence="2" id="KW-1185">Reference proteome</keyword>
<evidence type="ECO:0000313" key="2">
    <source>
        <dbReference type="Proteomes" id="UP000184387"/>
    </source>
</evidence>
<dbReference type="RefSeq" id="WP_073132075.1">
    <property type="nucleotide sequence ID" value="NZ_FQZF01000004.1"/>
</dbReference>